<reference evidence="1" key="3">
    <citation type="submission" date="2022-06" db="UniProtKB">
        <authorList>
            <consortium name="EnsemblPlants"/>
        </authorList>
    </citation>
    <scope>IDENTIFICATION</scope>
</reference>
<dbReference type="Proteomes" id="UP000015106">
    <property type="component" value="Chromosome 2"/>
</dbReference>
<dbReference type="Gramene" id="TuG1812G0200002941.01.T01">
    <property type="protein sequence ID" value="TuG1812G0200002941.01.T01.cds411010"/>
    <property type="gene ID" value="TuG1812G0200002941.01"/>
</dbReference>
<sequence>MEEQHARRALAEANLSGPGLVAAITARVADLHVDEQRAFVSKIAALLSSSFLGASPAVASGPQRRSLRQRLLGAGKGTRQSAWLVRLRSSFSTSRRTQAAICVKLGIIKKAEEFSDDTLLAYIQFFRAPMPPENVAKLAEIAGLSSPAQLRLPDEELQAILEELS</sequence>
<organism evidence="1 2">
    <name type="scientific">Triticum urartu</name>
    <name type="common">Red wild einkorn</name>
    <name type="synonym">Crithodium urartu</name>
    <dbReference type="NCBI Taxonomy" id="4572"/>
    <lineage>
        <taxon>Eukaryota</taxon>
        <taxon>Viridiplantae</taxon>
        <taxon>Streptophyta</taxon>
        <taxon>Embryophyta</taxon>
        <taxon>Tracheophyta</taxon>
        <taxon>Spermatophyta</taxon>
        <taxon>Magnoliopsida</taxon>
        <taxon>Liliopsida</taxon>
        <taxon>Poales</taxon>
        <taxon>Poaceae</taxon>
        <taxon>BOP clade</taxon>
        <taxon>Pooideae</taxon>
        <taxon>Triticodae</taxon>
        <taxon>Triticeae</taxon>
        <taxon>Triticinae</taxon>
        <taxon>Triticum</taxon>
    </lineage>
</organism>
<accession>A0A8R7THR2</accession>
<protein>
    <submittedName>
        <fullName evidence="1">Uncharacterized protein</fullName>
    </submittedName>
</protein>
<keyword evidence="2" id="KW-1185">Reference proteome</keyword>
<dbReference type="AlphaFoldDB" id="A0A8R7THR2"/>
<dbReference type="EnsemblPlants" id="TuG1812G0200002941.01.T01">
    <property type="protein sequence ID" value="TuG1812G0200002941.01.T01.cds411010"/>
    <property type="gene ID" value="TuG1812G0200002941.01"/>
</dbReference>
<evidence type="ECO:0000313" key="2">
    <source>
        <dbReference type="Proteomes" id="UP000015106"/>
    </source>
</evidence>
<proteinExistence type="predicted"/>
<evidence type="ECO:0000313" key="1">
    <source>
        <dbReference type="EnsemblPlants" id="TuG1812G0200002941.01.T01.cds411010"/>
    </source>
</evidence>
<reference evidence="1" key="2">
    <citation type="submission" date="2018-03" db="EMBL/GenBank/DDBJ databases">
        <title>The Triticum urartu genome reveals the dynamic nature of wheat genome evolution.</title>
        <authorList>
            <person name="Ling H."/>
            <person name="Ma B."/>
            <person name="Shi X."/>
            <person name="Liu H."/>
            <person name="Dong L."/>
            <person name="Sun H."/>
            <person name="Cao Y."/>
            <person name="Gao Q."/>
            <person name="Zheng S."/>
            <person name="Li Y."/>
            <person name="Yu Y."/>
            <person name="Du H."/>
            <person name="Qi M."/>
            <person name="Li Y."/>
            <person name="Yu H."/>
            <person name="Cui Y."/>
            <person name="Wang N."/>
            <person name="Chen C."/>
            <person name="Wu H."/>
            <person name="Zhao Y."/>
            <person name="Zhang J."/>
            <person name="Li Y."/>
            <person name="Zhou W."/>
            <person name="Zhang B."/>
            <person name="Hu W."/>
            <person name="Eijk M."/>
            <person name="Tang J."/>
            <person name="Witsenboer H."/>
            <person name="Zhao S."/>
            <person name="Li Z."/>
            <person name="Zhang A."/>
            <person name="Wang D."/>
            <person name="Liang C."/>
        </authorList>
    </citation>
    <scope>NUCLEOTIDE SEQUENCE [LARGE SCALE GENOMIC DNA]</scope>
    <source>
        <strain evidence="1">cv. G1812</strain>
    </source>
</reference>
<reference evidence="2" key="1">
    <citation type="journal article" date="2013" name="Nature">
        <title>Draft genome of the wheat A-genome progenitor Triticum urartu.</title>
        <authorList>
            <person name="Ling H.Q."/>
            <person name="Zhao S."/>
            <person name="Liu D."/>
            <person name="Wang J."/>
            <person name="Sun H."/>
            <person name="Zhang C."/>
            <person name="Fan H."/>
            <person name="Li D."/>
            <person name="Dong L."/>
            <person name="Tao Y."/>
            <person name="Gao C."/>
            <person name="Wu H."/>
            <person name="Li Y."/>
            <person name="Cui Y."/>
            <person name="Guo X."/>
            <person name="Zheng S."/>
            <person name="Wang B."/>
            <person name="Yu K."/>
            <person name="Liang Q."/>
            <person name="Yang W."/>
            <person name="Lou X."/>
            <person name="Chen J."/>
            <person name="Feng M."/>
            <person name="Jian J."/>
            <person name="Zhang X."/>
            <person name="Luo G."/>
            <person name="Jiang Y."/>
            <person name="Liu J."/>
            <person name="Wang Z."/>
            <person name="Sha Y."/>
            <person name="Zhang B."/>
            <person name="Wu H."/>
            <person name="Tang D."/>
            <person name="Shen Q."/>
            <person name="Xue P."/>
            <person name="Zou S."/>
            <person name="Wang X."/>
            <person name="Liu X."/>
            <person name="Wang F."/>
            <person name="Yang Y."/>
            <person name="An X."/>
            <person name="Dong Z."/>
            <person name="Zhang K."/>
            <person name="Zhang X."/>
            <person name="Luo M.C."/>
            <person name="Dvorak J."/>
            <person name="Tong Y."/>
            <person name="Wang J."/>
            <person name="Yang H."/>
            <person name="Li Z."/>
            <person name="Wang D."/>
            <person name="Zhang A."/>
            <person name="Wang J."/>
        </authorList>
    </citation>
    <scope>NUCLEOTIDE SEQUENCE</scope>
    <source>
        <strain evidence="2">cv. G1812</strain>
    </source>
</reference>
<name>A0A8R7THR2_TRIUA</name>